<keyword evidence="2" id="KW-1185">Reference proteome</keyword>
<reference evidence="1 2" key="1">
    <citation type="journal article" date="2024" name="Int. J. Syst. Evol. Microbiol.">
        <title>Paenibacillus hexagrammi sp. nov., a novel bacterium isolated from the gut content of Hexagrammos agrammus.</title>
        <authorList>
            <person name="Jung H.K."/>
            <person name="Kim D.G."/>
            <person name="Zin H."/>
            <person name="Park J."/>
            <person name="Jung H."/>
            <person name="Kim Y.O."/>
            <person name="Kong H.J."/>
            <person name="Kim J.W."/>
            <person name="Kim Y.S."/>
        </authorList>
    </citation>
    <scope>NUCLEOTIDE SEQUENCE [LARGE SCALE GENOMIC DNA]</scope>
    <source>
        <strain evidence="1 2">YPD9-1</strain>
    </source>
</reference>
<dbReference type="RefSeq" id="WP_235122537.1">
    <property type="nucleotide sequence ID" value="NZ_CP090978.1"/>
</dbReference>
<organism evidence="1 2">
    <name type="scientific">Paenibacillus hexagrammi</name>
    <dbReference type="NCBI Taxonomy" id="2908839"/>
    <lineage>
        <taxon>Bacteria</taxon>
        <taxon>Bacillati</taxon>
        <taxon>Bacillota</taxon>
        <taxon>Bacilli</taxon>
        <taxon>Bacillales</taxon>
        <taxon>Paenibacillaceae</taxon>
        <taxon>Paenibacillus</taxon>
    </lineage>
</organism>
<dbReference type="EMBL" id="CP090978">
    <property type="protein sequence ID" value="UJF35981.1"/>
    <property type="molecule type" value="Genomic_DNA"/>
</dbReference>
<dbReference type="Proteomes" id="UP001649230">
    <property type="component" value="Chromosome"/>
</dbReference>
<name>A0ABY3SPW0_9BACL</name>
<proteinExistence type="predicted"/>
<gene>
    <name evidence="1" type="ORF">L0M14_13380</name>
</gene>
<protein>
    <recommendedName>
        <fullName evidence="3">Polymer-forming cytoskeletal protein</fullName>
    </recommendedName>
</protein>
<accession>A0ABY3SPW0</accession>
<evidence type="ECO:0008006" key="3">
    <source>
        <dbReference type="Google" id="ProtNLM"/>
    </source>
</evidence>
<evidence type="ECO:0000313" key="1">
    <source>
        <dbReference type="EMBL" id="UJF35981.1"/>
    </source>
</evidence>
<evidence type="ECO:0000313" key="2">
    <source>
        <dbReference type="Proteomes" id="UP001649230"/>
    </source>
</evidence>
<sequence length="592" mass="65307">MNKMKEEKGYALLLVLFMIVIFTLLGMAVLSASLGGAIRSQTKQKDVQTLHLAEKALNESVAIIKAELDGEDDINVDLLEEKLNTEILPIVRNNNVSQSIGNANPVTTATVNPGNPPVIVVKVTANIDGVIRTLEQEISVNTFPDVLNYAAGSEGNLIINGAPYFMNGDLYAGNKLLIKNQAEYIYNSADGKNSTVNVGYPYLDGKAYVQSLDNFKYCDSREESVCTENAYKDINSTSDIGVTTIPTVLGTEKENVQFKPEEDFVQLNIDESFIDKVTEAIEGTANIRTEVKNKFNQGIPELIAYLSGDQNERYFDVQFPDKEDDDIPPFSDVVNTSDLQKSYIYNGNFNIGASGEYKQLIYDETVKNTRTEILDTHYYRSTWFIVNGDLNIENIASDPIEIRGNILVTGNLNITGNVSMDSTIFVLGSTSITDGSIVGLPSSFDSNQIKELVLLSKGEILITRVNSFKDIPDTGYNGDRVNGDITRLDAFFYTDSNAELYGVGSVFWIRGGFFAKGDLMINAVRGNTQEEIVNSETGEKEITFEDGSASTISNVRSRFVIDYNKDIFTNQNAGLPRVKGVNLKRGKKVLVK</sequence>